<evidence type="ECO:0000313" key="3">
    <source>
        <dbReference type="Proteomes" id="UP000076925"/>
    </source>
</evidence>
<dbReference type="InterPro" id="IPR012869">
    <property type="entry name" value="RHH_5"/>
</dbReference>
<name>A0A139WQ05_9CYAN</name>
<dbReference type="OrthoDB" id="516699at2"/>
<reference evidence="2 3" key="1">
    <citation type="journal article" date="2013" name="Genome Biol. Evol.">
        <title>Genomes of Stigonematalean cyanobacteria (subsection V) and the evolution of oxygenic photosynthesis from prokaryotes to plastids.</title>
        <authorList>
            <person name="Dagan T."/>
            <person name="Roettger M."/>
            <person name="Stucken K."/>
            <person name="Landan G."/>
            <person name="Koch R."/>
            <person name="Major P."/>
            <person name="Gould S.B."/>
            <person name="Goremykin V.V."/>
            <person name="Rippka R."/>
            <person name="Tandeau de Marsac N."/>
            <person name="Gugger M."/>
            <person name="Lockhart P.J."/>
            <person name="Allen J.F."/>
            <person name="Brune I."/>
            <person name="Maus I."/>
            <person name="Puhler A."/>
            <person name="Martin W.F."/>
        </authorList>
    </citation>
    <scope>NUCLEOTIDE SEQUENCE [LARGE SCALE GENOMIC DNA]</scope>
    <source>
        <strain evidence="2 3">PCC 7110</strain>
    </source>
</reference>
<gene>
    <name evidence="2" type="ORF">WA1_51640</name>
</gene>
<sequence>MATTTDRDRYRPRIMFVCDREVADLLQQWANQENRTRSNLTETLVKEAIQHRLSKSIESATPTKCG</sequence>
<dbReference type="EMBL" id="ANNX02000080">
    <property type="protein sequence ID" value="KYC34498.1"/>
    <property type="molecule type" value="Genomic_DNA"/>
</dbReference>
<dbReference type="Pfam" id="PF07878">
    <property type="entry name" value="RHH_5"/>
    <property type="match status" value="1"/>
</dbReference>
<protein>
    <recommendedName>
        <fullName evidence="1">CopG-like ribbon-helix-helix domain-containing protein</fullName>
    </recommendedName>
</protein>
<accession>A0A139WQ05</accession>
<dbReference type="Proteomes" id="UP000076925">
    <property type="component" value="Unassembled WGS sequence"/>
</dbReference>
<proteinExistence type="predicted"/>
<organism evidence="2 3">
    <name type="scientific">Scytonema hofmannii PCC 7110</name>
    <dbReference type="NCBI Taxonomy" id="128403"/>
    <lineage>
        <taxon>Bacteria</taxon>
        <taxon>Bacillati</taxon>
        <taxon>Cyanobacteriota</taxon>
        <taxon>Cyanophyceae</taxon>
        <taxon>Nostocales</taxon>
        <taxon>Scytonemataceae</taxon>
        <taxon>Scytonema</taxon>
    </lineage>
</organism>
<comment type="caution">
    <text evidence="2">The sequence shown here is derived from an EMBL/GenBank/DDBJ whole genome shotgun (WGS) entry which is preliminary data.</text>
</comment>
<evidence type="ECO:0000259" key="1">
    <source>
        <dbReference type="Pfam" id="PF07878"/>
    </source>
</evidence>
<evidence type="ECO:0000313" key="2">
    <source>
        <dbReference type="EMBL" id="KYC34498.1"/>
    </source>
</evidence>
<dbReference type="AlphaFoldDB" id="A0A139WQ05"/>
<dbReference type="RefSeq" id="WP_017750087.1">
    <property type="nucleotide sequence ID" value="NZ_KQ976357.1"/>
</dbReference>
<keyword evidence="3" id="KW-1185">Reference proteome</keyword>
<feature type="domain" description="CopG-like ribbon-helix-helix" evidence="1">
    <location>
        <begin position="21"/>
        <end position="51"/>
    </location>
</feature>